<dbReference type="Gene3D" id="3.30.565.10">
    <property type="entry name" value="Histidine kinase-like ATPase, C-terminal domain"/>
    <property type="match status" value="1"/>
</dbReference>
<evidence type="ECO:0000256" key="8">
    <source>
        <dbReference type="ARBA" id="ARBA00023012"/>
    </source>
</evidence>
<dbReference type="SMART" id="SM00387">
    <property type="entry name" value="HATPase_c"/>
    <property type="match status" value="1"/>
</dbReference>
<dbReference type="GO" id="GO:0016020">
    <property type="term" value="C:membrane"/>
    <property type="evidence" value="ECO:0007669"/>
    <property type="project" value="InterPro"/>
</dbReference>
<evidence type="ECO:0000256" key="9">
    <source>
        <dbReference type="SAM" id="MobiDB-lite"/>
    </source>
</evidence>
<dbReference type="PROSITE" id="PS50109">
    <property type="entry name" value="HIS_KIN"/>
    <property type="match status" value="1"/>
</dbReference>
<keyword evidence="7" id="KW-0067">ATP-binding</keyword>
<dbReference type="AlphaFoldDB" id="A0AAU2A039"/>
<keyword evidence="10" id="KW-1133">Transmembrane helix</keyword>
<keyword evidence="10" id="KW-0812">Transmembrane</keyword>
<evidence type="ECO:0000256" key="6">
    <source>
        <dbReference type="ARBA" id="ARBA00022777"/>
    </source>
</evidence>
<dbReference type="Pfam" id="PF07730">
    <property type="entry name" value="HisKA_3"/>
    <property type="match status" value="1"/>
</dbReference>
<dbReference type="PANTHER" id="PTHR24421:SF10">
    <property type="entry name" value="NITRATE_NITRITE SENSOR PROTEIN NARQ"/>
    <property type="match status" value="1"/>
</dbReference>
<dbReference type="PANTHER" id="PTHR24421">
    <property type="entry name" value="NITRATE/NITRITE SENSOR PROTEIN NARX-RELATED"/>
    <property type="match status" value="1"/>
</dbReference>
<dbReference type="Pfam" id="PF02518">
    <property type="entry name" value="HATPase_c"/>
    <property type="match status" value="1"/>
</dbReference>
<organism evidence="12">
    <name type="scientific">Streptomyces sp. NBC_00093</name>
    <dbReference type="NCBI Taxonomy" id="2975649"/>
    <lineage>
        <taxon>Bacteria</taxon>
        <taxon>Bacillati</taxon>
        <taxon>Actinomycetota</taxon>
        <taxon>Actinomycetes</taxon>
        <taxon>Kitasatosporales</taxon>
        <taxon>Streptomycetaceae</taxon>
        <taxon>Streptomyces</taxon>
    </lineage>
</organism>
<feature type="transmembrane region" description="Helical" evidence="10">
    <location>
        <begin position="132"/>
        <end position="149"/>
    </location>
</feature>
<dbReference type="InterPro" id="IPR011712">
    <property type="entry name" value="Sig_transdc_His_kin_sub3_dim/P"/>
</dbReference>
<evidence type="ECO:0000256" key="7">
    <source>
        <dbReference type="ARBA" id="ARBA00022840"/>
    </source>
</evidence>
<dbReference type="SUPFAM" id="SSF55874">
    <property type="entry name" value="ATPase domain of HSP90 chaperone/DNA topoisomerase II/histidine kinase"/>
    <property type="match status" value="1"/>
</dbReference>
<evidence type="ECO:0000256" key="3">
    <source>
        <dbReference type="ARBA" id="ARBA00022553"/>
    </source>
</evidence>
<dbReference type="InterPro" id="IPR055558">
    <property type="entry name" value="DUF7134"/>
</dbReference>
<feature type="region of interest" description="Disordered" evidence="9">
    <location>
        <begin position="380"/>
        <end position="405"/>
    </location>
</feature>
<evidence type="ECO:0000256" key="10">
    <source>
        <dbReference type="SAM" id="Phobius"/>
    </source>
</evidence>
<dbReference type="GO" id="GO:0000155">
    <property type="term" value="F:phosphorelay sensor kinase activity"/>
    <property type="evidence" value="ECO:0007669"/>
    <property type="project" value="InterPro"/>
</dbReference>
<dbReference type="Pfam" id="PF23539">
    <property type="entry name" value="DUF7134"/>
    <property type="match status" value="1"/>
</dbReference>
<keyword evidence="4" id="KW-0808">Transferase</keyword>
<evidence type="ECO:0000256" key="5">
    <source>
        <dbReference type="ARBA" id="ARBA00022741"/>
    </source>
</evidence>
<sequence>MTTPRQRHPRTVDATIALLLFAAAFPGSMYGVSDMTTPAQWWPCVLLAVPACAALLWRRTRPLPVTAVAIACAAGMALAGYVMTALLLAPLMVALYSLAGHTERTTTRNVTLTAVILVAGSALIAEPATDSLALNVIGPVAWLLLPAALGTTARFRRAYLESVHARAEYAERTREEEARHRVAGERMRIARELHDVSAHHLALANAQATTAALLIRSHPAEAERMVNALGDTTAAALREMKATVGLLRQSGAGEDSLQPAPSLAQLPGLVAAHTAAGLTVTLTTHGQPQPLSPGADLTAYRIVQEALSNVAKHAPHTSLAEVNLAFHHDRLFIRITDQGPGLAADAIAAATPENSGAGGYGLIGMRERALSIGGRLHAGHRSTGGFEVSTELPLHPYSPAEDNTP</sequence>
<accession>A0AAU2A039</accession>
<dbReference type="EC" id="2.7.13.3" evidence="2"/>
<dbReference type="InterPro" id="IPR036890">
    <property type="entry name" value="HATPase_C_sf"/>
</dbReference>
<reference evidence="12" key="1">
    <citation type="submission" date="2022-10" db="EMBL/GenBank/DDBJ databases">
        <title>The complete genomes of actinobacterial strains from the NBC collection.</title>
        <authorList>
            <person name="Joergensen T.S."/>
            <person name="Alvarez Arevalo M."/>
            <person name="Sterndorff E.B."/>
            <person name="Faurdal D."/>
            <person name="Vuksanovic O."/>
            <person name="Mourched A.-S."/>
            <person name="Charusanti P."/>
            <person name="Shaw S."/>
            <person name="Blin K."/>
            <person name="Weber T."/>
        </authorList>
    </citation>
    <scope>NUCLEOTIDE SEQUENCE</scope>
    <source>
        <strain evidence="12">NBC_00093</strain>
    </source>
</reference>
<dbReference type="InterPro" id="IPR003594">
    <property type="entry name" value="HATPase_dom"/>
</dbReference>
<evidence type="ECO:0000259" key="11">
    <source>
        <dbReference type="PROSITE" id="PS50109"/>
    </source>
</evidence>
<feature type="transmembrane region" description="Helical" evidence="10">
    <location>
        <begin position="12"/>
        <end position="33"/>
    </location>
</feature>
<dbReference type="GO" id="GO:0005524">
    <property type="term" value="F:ATP binding"/>
    <property type="evidence" value="ECO:0007669"/>
    <property type="project" value="UniProtKB-KW"/>
</dbReference>
<gene>
    <name evidence="12" type="ORF">OHA22_22090</name>
</gene>
<evidence type="ECO:0000256" key="1">
    <source>
        <dbReference type="ARBA" id="ARBA00000085"/>
    </source>
</evidence>
<dbReference type="EMBL" id="CP108222">
    <property type="protein sequence ID" value="WTT18041.1"/>
    <property type="molecule type" value="Genomic_DNA"/>
</dbReference>
<feature type="transmembrane region" description="Helical" evidence="10">
    <location>
        <begin position="39"/>
        <end position="57"/>
    </location>
</feature>
<protein>
    <recommendedName>
        <fullName evidence="2">histidine kinase</fullName>
        <ecNumber evidence="2">2.7.13.3</ecNumber>
    </recommendedName>
</protein>
<evidence type="ECO:0000256" key="2">
    <source>
        <dbReference type="ARBA" id="ARBA00012438"/>
    </source>
</evidence>
<dbReference type="InterPro" id="IPR050482">
    <property type="entry name" value="Sensor_HK_TwoCompSys"/>
</dbReference>
<comment type="catalytic activity">
    <reaction evidence="1">
        <text>ATP + protein L-histidine = ADP + protein N-phospho-L-histidine.</text>
        <dbReference type="EC" id="2.7.13.3"/>
    </reaction>
</comment>
<keyword evidence="3" id="KW-0597">Phosphoprotein</keyword>
<keyword evidence="5" id="KW-0547">Nucleotide-binding</keyword>
<dbReference type="CDD" id="cd16917">
    <property type="entry name" value="HATPase_UhpB-NarQ-NarX-like"/>
    <property type="match status" value="1"/>
</dbReference>
<feature type="transmembrane region" description="Helical" evidence="10">
    <location>
        <begin position="69"/>
        <end position="96"/>
    </location>
</feature>
<name>A0AAU2A039_9ACTN</name>
<feature type="domain" description="Histidine kinase" evidence="11">
    <location>
        <begin position="301"/>
        <end position="396"/>
    </location>
</feature>
<proteinExistence type="predicted"/>
<dbReference type="Gene3D" id="1.20.5.1930">
    <property type="match status" value="1"/>
</dbReference>
<keyword evidence="10" id="KW-0472">Membrane</keyword>
<feature type="transmembrane region" description="Helical" evidence="10">
    <location>
        <begin position="108"/>
        <end position="125"/>
    </location>
</feature>
<keyword evidence="6 12" id="KW-0418">Kinase</keyword>
<keyword evidence="8" id="KW-0902">Two-component regulatory system</keyword>
<evidence type="ECO:0000313" key="12">
    <source>
        <dbReference type="EMBL" id="WTT18041.1"/>
    </source>
</evidence>
<dbReference type="GO" id="GO:0046983">
    <property type="term" value="F:protein dimerization activity"/>
    <property type="evidence" value="ECO:0007669"/>
    <property type="project" value="InterPro"/>
</dbReference>
<evidence type="ECO:0000256" key="4">
    <source>
        <dbReference type="ARBA" id="ARBA00022679"/>
    </source>
</evidence>
<dbReference type="InterPro" id="IPR005467">
    <property type="entry name" value="His_kinase_dom"/>
</dbReference>